<dbReference type="PANTHER" id="PTHR19981:SF1">
    <property type="entry name" value="RHEA, ISOFORM B"/>
    <property type="match status" value="1"/>
</dbReference>
<evidence type="ECO:0000313" key="2">
    <source>
        <dbReference type="Proteomes" id="UP001208570"/>
    </source>
</evidence>
<comment type="caution">
    <text evidence="1">The sequence shown here is derived from an EMBL/GenBank/DDBJ whole genome shotgun (WGS) entry which is preliminary data.</text>
</comment>
<dbReference type="PANTHER" id="PTHR19981">
    <property type="entry name" value="TALIN"/>
    <property type="match status" value="1"/>
</dbReference>
<dbReference type="PROSITE" id="PS00660">
    <property type="entry name" value="FERM_1"/>
    <property type="match status" value="1"/>
</dbReference>
<dbReference type="GO" id="GO:0005737">
    <property type="term" value="C:cytoplasm"/>
    <property type="evidence" value="ECO:0007669"/>
    <property type="project" value="TreeGrafter"/>
</dbReference>
<dbReference type="GO" id="GO:0098609">
    <property type="term" value="P:cell-cell adhesion"/>
    <property type="evidence" value="ECO:0007669"/>
    <property type="project" value="TreeGrafter"/>
</dbReference>
<dbReference type="GO" id="GO:0005886">
    <property type="term" value="C:plasma membrane"/>
    <property type="evidence" value="ECO:0007669"/>
    <property type="project" value="TreeGrafter"/>
</dbReference>
<dbReference type="GO" id="GO:0005925">
    <property type="term" value="C:focal adhesion"/>
    <property type="evidence" value="ECO:0007669"/>
    <property type="project" value="TreeGrafter"/>
</dbReference>
<dbReference type="InterPro" id="IPR019747">
    <property type="entry name" value="FERM_CS"/>
</dbReference>
<sequence length="163" mass="18648">MAPHVKVDVGRLPDSVLVGVLLIGVNWLDHSKTLREQGVDDKETLLLRRKFFFSDQNVDARDPVQLNLLYVQVRFKSISLIDEQVAYLIAAPCRQFAVGRGKTGSARTRQRRIGYGAEFNYFQEIRFCKRLLLADGHFSICHVHKWIRRAQLPYTAGHVVSVV</sequence>
<dbReference type="GO" id="GO:0030036">
    <property type="term" value="P:actin cytoskeleton organization"/>
    <property type="evidence" value="ECO:0007669"/>
    <property type="project" value="TreeGrafter"/>
</dbReference>
<organism evidence="1 2">
    <name type="scientific">Paralvinella palmiformis</name>
    <dbReference type="NCBI Taxonomy" id="53620"/>
    <lineage>
        <taxon>Eukaryota</taxon>
        <taxon>Metazoa</taxon>
        <taxon>Spiralia</taxon>
        <taxon>Lophotrochozoa</taxon>
        <taxon>Annelida</taxon>
        <taxon>Polychaeta</taxon>
        <taxon>Sedentaria</taxon>
        <taxon>Canalipalpata</taxon>
        <taxon>Terebellida</taxon>
        <taxon>Terebelliformia</taxon>
        <taxon>Alvinellidae</taxon>
        <taxon>Paralvinella</taxon>
    </lineage>
</organism>
<proteinExistence type="predicted"/>
<evidence type="ECO:0000313" key="1">
    <source>
        <dbReference type="EMBL" id="KAK2151020.1"/>
    </source>
</evidence>
<accession>A0AAD9JES3</accession>
<dbReference type="AlphaFoldDB" id="A0AAD9JES3"/>
<gene>
    <name evidence="1" type="ORF">LSH36_379g01036</name>
</gene>
<dbReference type="InterPro" id="IPR014352">
    <property type="entry name" value="FERM/acyl-CoA-bd_prot_sf"/>
</dbReference>
<dbReference type="Proteomes" id="UP001208570">
    <property type="component" value="Unassembled WGS sequence"/>
</dbReference>
<dbReference type="Gene3D" id="3.10.20.90">
    <property type="entry name" value="Phosphatidylinositol 3-kinase Catalytic Subunit, Chain A, domain 1"/>
    <property type="match status" value="1"/>
</dbReference>
<name>A0AAD9JES3_9ANNE</name>
<protein>
    <submittedName>
        <fullName evidence="1">Uncharacterized protein</fullName>
    </submittedName>
</protein>
<dbReference type="EMBL" id="JAODUP010000379">
    <property type="protein sequence ID" value="KAK2151020.1"/>
    <property type="molecule type" value="Genomic_DNA"/>
</dbReference>
<reference evidence="1" key="1">
    <citation type="journal article" date="2023" name="Mol. Biol. Evol.">
        <title>Third-Generation Sequencing Reveals the Adaptive Role of the Epigenome in Three Deep-Sea Polychaetes.</title>
        <authorList>
            <person name="Perez M."/>
            <person name="Aroh O."/>
            <person name="Sun Y."/>
            <person name="Lan Y."/>
            <person name="Juniper S.K."/>
            <person name="Young C.R."/>
            <person name="Angers B."/>
            <person name="Qian P.Y."/>
        </authorList>
    </citation>
    <scope>NUCLEOTIDE SEQUENCE</scope>
    <source>
        <strain evidence="1">P08H-3</strain>
    </source>
</reference>
<dbReference type="Gene3D" id="1.20.80.10">
    <property type="match status" value="1"/>
</dbReference>
<keyword evidence="2" id="KW-1185">Reference proteome</keyword>
<dbReference type="GO" id="GO:0005178">
    <property type="term" value="F:integrin binding"/>
    <property type="evidence" value="ECO:0007669"/>
    <property type="project" value="TreeGrafter"/>
</dbReference>